<accession>A0A0V0QR04</accession>
<dbReference type="AlphaFoldDB" id="A0A0V0QR04"/>
<name>A0A0V0QR04_PSEPJ</name>
<organism evidence="1 2">
    <name type="scientific">Pseudocohnilembus persalinus</name>
    <name type="common">Ciliate</name>
    <dbReference type="NCBI Taxonomy" id="266149"/>
    <lineage>
        <taxon>Eukaryota</taxon>
        <taxon>Sar</taxon>
        <taxon>Alveolata</taxon>
        <taxon>Ciliophora</taxon>
        <taxon>Intramacronucleata</taxon>
        <taxon>Oligohymenophorea</taxon>
        <taxon>Scuticociliatia</taxon>
        <taxon>Philasterida</taxon>
        <taxon>Pseudocohnilembidae</taxon>
        <taxon>Pseudocohnilembus</taxon>
    </lineage>
</organism>
<comment type="caution">
    <text evidence="1">The sequence shown here is derived from an EMBL/GenBank/DDBJ whole genome shotgun (WGS) entry which is preliminary data.</text>
</comment>
<gene>
    <name evidence="1" type="ORF">PPERSA_04382</name>
</gene>
<sequence>MFNQEQRRQQIEEESKIMLIKMYVSSFFSPLCRIIVNSICKEGGLVLQENKDKSNKPYNYEYLQKYNLHCFKQEVLKTAFDDLESANEESRFICDCTKIVTKINKQDPEILVWQNLSNIVQVLMQQCNNISSDDIPKKYLYTNAIKDNEEEDDSLFDFNSKGLNQFYQEFKQRHQDIFTIPNQNNSNGNENLEIEQQEEIFVKKVQELVTSYRENKPKDPNVSTSSIKLIKNQANLDGNYLELDNLLKKRTFMQRNGENYRNQ</sequence>
<dbReference type="EMBL" id="LDAU01000114">
    <property type="protein sequence ID" value="KRX04567.1"/>
    <property type="molecule type" value="Genomic_DNA"/>
</dbReference>
<evidence type="ECO:0000313" key="2">
    <source>
        <dbReference type="Proteomes" id="UP000054937"/>
    </source>
</evidence>
<keyword evidence="2" id="KW-1185">Reference proteome</keyword>
<dbReference type="InParanoid" id="A0A0V0QR04"/>
<proteinExistence type="predicted"/>
<protein>
    <submittedName>
        <fullName evidence="1">Uncharacterized protein</fullName>
    </submittedName>
</protein>
<dbReference type="Proteomes" id="UP000054937">
    <property type="component" value="Unassembled WGS sequence"/>
</dbReference>
<reference evidence="1 2" key="1">
    <citation type="journal article" date="2015" name="Sci. Rep.">
        <title>Genome of the facultative scuticociliatosis pathogen Pseudocohnilembus persalinus provides insight into its virulence through horizontal gene transfer.</title>
        <authorList>
            <person name="Xiong J."/>
            <person name="Wang G."/>
            <person name="Cheng J."/>
            <person name="Tian M."/>
            <person name="Pan X."/>
            <person name="Warren A."/>
            <person name="Jiang C."/>
            <person name="Yuan D."/>
            <person name="Miao W."/>
        </authorList>
    </citation>
    <scope>NUCLEOTIDE SEQUENCE [LARGE SCALE GENOMIC DNA]</scope>
    <source>
        <strain evidence="1">36N120E</strain>
    </source>
</reference>
<evidence type="ECO:0000313" key="1">
    <source>
        <dbReference type="EMBL" id="KRX04567.1"/>
    </source>
</evidence>